<evidence type="ECO:0000313" key="3">
    <source>
        <dbReference type="Proteomes" id="UP000433101"/>
    </source>
</evidence>
<feature type="transmembrane region" description="Helical" evidence="1">
    <location>
        <begin position="6"/>
        <end position="26"/>
    </location>
</feature>
<name>A0A7X3LTX3_9HYPH</name>
<evidence type="ECO:0000256" key="1">
    <source>
        <dbReference type="SAM" id="Phobius"/>
    </source>
</evidence>
<keyword evidence="1" id="KW-0812">Transmembrane</keyword>
<reference evidence="2 3" key="1">
    <citation type="submission" date="2019-12" db="EMBL/GenBank/DDBJ databases">
        <authorList>
            <person name="Li M."/>
        </authorList>
    </citation>
    <scope>NUCLEOTIDE SEQUENCE [LARGE SCALE GENOMIC DNA]</scope>
    <source>
        <strain evidence="2 3">GBMRC 2046</strain>
    </source>
</reference>
<dbReference type="RefSeq" id="WP_160775283.1">
    <property type="nucleotide sequence ID" value="NZ_WUMV01000003.1"/>
</dbReference>
<accession>A0A7X3LTX3</accession>
<keyword evidence="3" id="KW-1185">Reference proteome</keyword>
<organism evidence="2 3">
    <name type="scientific">Stappia sediminis</name>
    <dbReference type="NCBI Taxonomy" id="2692190"/>
    <lineage>
        <taxon>Bacteria</taxon>
        <taxon>Pseudomonadati</taxon>
        <taxon>Pseudomonadota</taxon>
        <taxon>Alphaproteobacteria</taxon>
        <taxon>Hyphomicrobiales</taxon>
        <taxon>Stappiaceae</taxon>
        <taxon>Stappia</taxon>
    </lineage>
</organism>
<proteinExistence type="predicted"/>
<evidence type="ECO:0000313" key="2">
    <source>
        <dbReference type="EMBL" id="MXN65060.1"/>
    </source>
</evidence>
<dbReference type="Proteomes" id="UP000433101">
    <property type="component" value="Unassembled WGS sequence"/>
</dbReference>
<sequence>MQELLGHLFNVIGPVFLCAACGFALVKAKMPFDTSSAFHESEGAFVIRNRSRINMLEHILVVKTAMF</sequence>
<keyword evidence="1" id="KW-0472">Membrane</keyword>
<dbReference type="EMBL" id="WUMV01000003">
    <property type="protein sequence ID" value="MXN65060.1"/>
    <property type="molecule type" value="Genomic_DNA"/>
</dbReference>
<dbReference type="AlphaFoldDB" id="A0A7X3LTX3"/>
<keyword evidence="1" id="KW-1133">Transmembrane helix</keyword>
<protein>
    <submittedName>
        <fullName evidence="2">Uncharacterized protein</fullName>
    </submittedName>
</protein>
<comment type="caution">
    <text evidence="2">The sequence shown here is derived from an EMBL/GenBank/DDBJ whole genome shotgun (WGS) entry which is preliminary data.</text>
</comment>
<gene>
    <name evidence="2" type="ORF">GR183_09090</name>
</gene>